<accession>U9UC69</accession>
<sequence>MLIQMNDDELQLIYQNITQLNDNEKDINDDKVETNNKKLATNICRLNKGNLLSPFLQNKALNFVNSSLYKVGQDSGSLILNNQKLQKQIT</sequence>
<dbReference type="EMBL" id="KI284120">
    <property type="protein sequence ID" value="ESA13216.1"/>
    <property type="molecule type" value="Genomic_DNA"/>
</dbReference>
<dbReference type="HOGENOM" id="CLU_2441982_0_0_1"/>
<evidence type="ECO:0000313" key="1">
    <source>
        <dbReference type="EMBL" id="ESA13216.1"/>
    </source>
</evidence>
<protein>
    <submittedName>
        <fullName evidence="1">Uncharacterized protein</fullName>
    </submittedName>
</protein>
<reference evidence="1" key="1">
    <citation type="submission" date="2013-07" db="EMBL/GenBank/DDBJ databases">
        <title>The genome of an arbuscular mycorrhizal fungus provides insights into the evolution of the oldest plant symbiosis.</title>
        <authorList>
            <consortium name="DOE Joint Genome Institute"/>
            <person name="Tisserant E."/>
            <person name="Malbreil M."/>
            <person name="Kuo A."/>
            <person name="Kohler A."/>
            <person name="Symeonidi A."/>
            <person name="Balestrini R."/>
            <person name="Charron P."/>
            <person name="Duensing N."/>
            <person name="Frei-dit-Frey N."/>
            <person name="Gianinazzi-Pearson V."/>
            <person name="Gilbert B."/>
            <person name="Handa Y."/>
            <person name="Hijri M."/>
            <person name="Kaul R."/>
            <person name="Kawaguchi M."/>
            <person name="Krajinski F."/>
            <person name="Lammers P."/>
            <person name="Lapierre D."/>
            <person name="Masclaux F.G."/>
            <person name="Murat C."/>
            <person name="Morin E."/>
            <person name="Ndikumana S."/>
            <person name="Pagni M."/>
            <person name="Petitpierre D."/>
            <person name="Requena N."/>
            <person name="Rosikiewicz P."/>
            <person name="Riley R."/>
            <person name="Saito K."/>
            <person name="San Clemente H."/>
            <person name="Shapiro H."/>
            <person name="van Tuinen D."/>
            <person name="Becard G."/>
            <person name="Bonfante P."/>
            <person name="Paszkowski U."/>
            <person name="Shachar-Hill Y."/>
            <person name="Young J.P."/>
            <person name="Sanders I.R."/>
            <person name="Henrissat B."/>
            <person name="Rensing S.A."/>
            <person name="Grigoriev I.V."/>
            <person name="Corradi N."/>
            <person name="Roux C."/>
            <person name="Martin F."/>
        </authorList>
    </citation>
    <scope>NUCLEOTIDE SEQUENCE</scope>
    <source>
        <strain evidence="1">DAOM 197198</strain>
    </source>
</reference>
<dbReference type="AlphaFoldDB" id="U9UC69"/>
<name>U9UC69_RHIID</name>
<proteinExistence type="predicted"/>
<gene>
    <name evidence="1" type="ORF">GLOINDRAFT_26277</name>
</gene>
<organism evidence="1">
    <name type="scientific">Rhizophagus irregularis (strain DAOM 181602 / DAOM 197198 / MUCL 43194)</name>
    <name type="common">Arbuscular mycorrhizal fungus</name>
    <name type="synonym">Glomus intraradices</name>
    <dbReference type="NCBI Taxonomy" id="747089"/>
    <lineage>
        <taxon>Eukaryota</taxon>
        <taxon>Fungi</taxon>
        <taxon>Fungi incertae sedis</taxon>
        <taxon>Mucoromycota</taxon>
        <taxon>Glomeromycotina</taxon>
        <taxon>Glomeromycetes</taxon>
        <taxon>Glomerales</taxon>
        <taxon>Glomeraceae</taxon>
        <taxon>Rhizophagus</taxon>
    </lineage>
</organism>